<reference evidence="1 2" key="1">
    <citation type="submission" date="2021-02" db="EMBL/GenBank/DDBJ databases">
        <title>Nitrogen-fixing ability and nitrogen fixation related genes of thermophilic fermentative bacteria in the genus Caldicellulosiruptor.</title>
        <authorList>
            <person name="Chen Y."/>
            <person name="Nishihara A."/>
            <person name="Haruta S."/>
        </authorList>
    </citation>
    <scope>NUCLEOTIDE SEQUENCE [LARGE SCALE GENOMIC DNA]</scope>
    <source>
        <strain evidence="1 2">YA01</strain>
    </source>
</reference>
<name>A0ABM7NL66_9FIRM</name>
<dbReference type="Proteomes" id="UP000663623">
    <property type="component" value="Chromosome"/>
</dbReference>
<accession>A0ABM7NL66</accession>
<sequence>MVLLKTNINLVEDFIIFAKKIKVNSVRFIDFIPNSNEKMMLVPSNEEIKKAYITMNKFENTPEFKIIKPYKLLSTLVFDKKMK</sequence>
<gene>
    <name evidence="1" type="ORF">CaldiYA01_07860</name>
</gene>
<organism evidence="1 2">
    <name type="scientific">Caldicellulosiruptor diazotrophicus</name>
    <dbReference type="NCBI Taxonomy" id="2806205"/>
    <lineage>
        <taxon>Bacteria</taxon>
        <taxon>Bacillati</taxon>
        <taxon>Bacillota</taxon>
        <taxon>Bacillota incertae sedis</taxon>
        <taxon>Caldicellulosiruptorales</taxon>
        <taxon>Caldicellulosiruptoraceae</taxon>
        <taxon>Caldicellulosiruptor</taxon>
    </lineage>
</organism>
<evidence type="ECO:0000313" key="2">
    <source>
        <dbReference type="Proteomes" id="UP000663623"/>
    </source>
</evidence>
<keyword evidence="2" id="KW-1185">Reference proteome</keyword>
<protein>
    <submittedName>
        <fullName evidence="1">Uncharacterized protein</fullName>
    </submittedName>
</protein>
<dbReference type="EMBL" id="AP024480">
    <property type="protein sequence ID" value="BCS80826.1"/>
    <property type="molecule type" value="Genomic_DNA"/>
</dbReference>
<proteinExistence type="predicted"/>
<evidence type="ECO:0000313" key="1">
    <source>
        <dbReference type="EMBL" id="BCS80826.1"/>
    </source>
</evidence>